<evidence type="ECO:0000313" key="2">
    <source>
        <dbReference type="EMBL" id="QPK42123.1"/>
    </source>
</evidence>
<feature type="transmembrane region" description="Helical" evidence="1">
    <location>
        <begin position="78"/>
        <end position="96"/>
    </location>
</feature>
<gene>
    <name evidence="2" type="primary">ND6</name>
</gene>
<evidence type="ECO:0000256" key="1">
    <source>
        <dbReference type="SAM" id="Phobius"/>
    </source>
</evidence>
<dbReference type="AlphaFoldDB" id="A0A7T0NC97"/>
<accession>A0A7T0NC97</accession>
<name>A0A7T0NC97_9ORTH</name>
<protein>
    <submittedName>
        <fullName evidence="2">NADH dehydrogenase subunit 6</fullName>
    </submittedName>
</protein>
<dbReference type="EMBL" id="MT162548">
    <property type="protein sequence ID" value="QPK42123.1"/>
    <property type="molecule type" value="Genomic_DNA"/>
</dbReference>
<keyword evidence="1" id="KW-0812">Transmembrane</keyword>
<geneLocation type="mitochondrion" evidence="2"/>
<keyword evidence="1" id="KW-0472">Membrane</keyword>
<feature type="transmembrane region" description="Helical" evidence="1">
    <location>
        <begin position="21"/>
        <end position="41"/>
    </location>
</feature>
<feature type="transmembrane region" description="Helical" evidence="1">
    <location>
        <begin position="47"/>
        <end position="66"/>
    </location>
</feature>
<reference evidence="2" key="1">
    <citation type="submission" date="2020-03" db="EMBL/GenBank/DDBJ databases">
        <title>The mitochondrial genomes of eight Scelimeninae species (Orthoptera: Tetrigoidea): deep insights into structural characteristics and phylogenetic implications.</title>
        <authorList>
            <person name="Li R."/>
            <person name="Li X.-D."/>
        </authorList>
    </citation>
    <scope>NUCLEOTIDE SEQUENCE</scope>
</reference>
<proteinExistence type="predicted"/>
<keyword evidence="1" id="KW-1133">Transmembrane helix</keyword>
<organism evidence="2">
    <name type="scientific">Scelimena melli</name>
    <dbReference type="NCBI Taxonomy" id="215044"/>
    <lineage>
        <taxon>Eukaryota</taxon>
        <taxon>Metazoa</taxon>
        <taxon>Ecdysozoa</taxon>
        <taxon>Arthropoda</taxon>
        <taxon>Hexapoda</taxon>
        <taxon>Insecta</taxon>
        <taxon>Pterygota</taxon>
        <taxon>Neoptera</taxon>
        <taxon>Polyneoptera</taxon>
        <taxon>Orthoptera</taxon>
        <taxon>Caelifera</taxon>
        <taxon>Acrididea</taxon>
        <taxon>Tetrigoidea</taxon>
        <taxon>Tetrigidae</taxon>
        <taxon>Scelimeninae</taxon>
        <taxon>Scelimena</taxon>
    </lineage>
</organism>
<sequence length="166" mass="19085">MSIIMSTSMLLNILFTQTKKPMNIIVIILMQASIMTMMMSPKTQSPWFPYLLMIIFIGGMMVTFIYITSIMPNEKNNYSKITIALTIIAVTLLMMMTNTKNYYNNNETQLTETTNPTFSGSLIFNKMFNKPMFSLYIMTTVYLFITLIAISNISNIEMGPMRKKIN</sequence>
<feature type="transmembrane region" description="Helical" evidence="1">
    <location>
        <begin position="133"/>
        <end position="154"/>
    </location>
</feature>
<keyword evidence="2" id="KW-0496">Mitochondrion</keyword>